<keyword evidence="1 2" id="KW-0677">Repeat</keyword>
<dbReference type="Gene3D" id="3.30.70.260">
    <property type="match status" value="1"/>
</dbReference>
<dbReference type="Pfam" id="PF01842">
    <property type="entry name" value="ACT"/>
    <property type="match status" value="1"/>
</dbReference>
<evidence type="ECO:0000256" key="1">
    <source>
        <dbReference type="ARBA" id="ARBA00022737"/>
    </source>
</evidence>
<dbReference type="InterPro" id="IPR002912">
    <property type="entry name" value="ACT_dom"/>
</dbReference>
<comment type="caution">
    <text evidence="4">The sequence shown here is derived from an EMBL/GenBank/DDBJ whole genome shotgun (WGS) entry which is preliminary data.</text>
</comment>
<dbReference type="CDD" id="cd04925">
    <property type="entry name" value="ACT_ACR_2"/>
    <property type="match status" value="1"/>
</dbReference>
<proteinExistence type="predicted"/>
<dbReference type="InterPro" id="IPR045865">
    <property type="entry name" value="ACT-like_dom_sf"/>
</dbReference>
<keyword evidence="5" id="KW-1185">Reference proteome</keyword>
<reference evidence="4 5" key="1">
    <citation type="journal article" date="2021" name="Comput. Struct. Biotechnol. J.">
        <title>De novo genome assembly of the potent medicinal plant Rehmannia glutinosa using nanopore technology.</title>
        <authorList>
            <person name="Ma L."/>
            <person name="Dong C."/>
            <person name="Song C."/>
            <person name="Wang X."/>
            <person name="Zheng X."/>
            <person name="Niu Y."/>
            <person name="Chen S."/>
            <person name="Feng W."/>
        </authorList>
    </citation>
    <scope>NUCLEOTIDE SEQUENCE [LARGE SCALE GENOMIC DNA]</scope>
    <source>
        <strain evidence="4">DH-2019</strain>
    </source>
</reference>
<dbReference type="CDD" id="cd04926">
    <property type="entry name" value="ACT_ACR_4"/>
    <property type="match status" value="1"/>
</dbReference>
<dbReference type="PANTHER" id="PTHR31096">
    <property type="entry name" value="ACT DOMAIN-CONTAINING PROTEIN ACR4-RELATED"/>
    <property type="match status" value="1"/>
</dbReference>
<evidence type="ECO:0000259" key="3">
    <source>
        <dbReference type="PROSITE" id="PS51671"/>
    </source>
</evidence>
<dbReference type="SUPFAM" id="SSF55021">
    <property type="entry name" value="ACT-like"/>
    <property type="match status" value="3"/>
</dbReference>
<dbReference type="Proteomes" id="UP001318860">
    <property type="component" value="Unassembled WGS sequence"/>
</dbReference>
<comment type="function">
    <text evidence="2">Binds amino acids.</text>
</comment>
<dbReference type="InterPro" id="IPR040217">
    <property type="entry name" value="ACR1-12"/>
</dbReference>
<name>A0ABR0V5V0_REHGL</name>
<evidence type="ECO:0000256" key="2">
    <source>
        <dbReference type="RuleBase" id="RU369043"/>
    </source>
</evidence>
<organism evidence="4 5">
    <name type="scientific">Rehmannia glutinosa</name>
    <name type="common">Chinese foxglove</name>
    <dbReference type="NCBI Taxonomy" id="99300"/>
    <lineage>
        <taxon>Eukaryota</taxon>
        <taxon>Viridiplantae</taxon>
        <taxon>Streptophyta</taxon>
        <taxon>Embryophyta</taxon>
        <taxon>Tracheophyta</taxon>
        <taxon>Spermatophyta</taxon>
        <taxon>Magnoliopsida</taxon>
        <taxon>eudicotyledons</taxon>
        <taxon>Gunneridae</taxon>
        <taxon>Pentapetalae</taxon>
        <taxon>asterids</taxon>
        <taxon>lamiids</taxon>
        <taxon>Lamiales</taxon>
        <taxon>Orobanchaceae</taxon>
        <taxon>Rehmannieae</taxon>
        <taxon>Rehmannia</taxon>
    </lineage>
</organism>
<protein>
    <recommendedName>
        <fullName evidence="2">ACT domain-containing protein ACR</fullName>
    </recommendedName>
    <alternativeName>
        <fullName evidence="2">Protein ACT DOMAIN REPEATS</fullName>
    </alternativeName>
</protein>
<dbReference type="PANTHER" id="PTHR31096:SF6">
    <property type="entry name" value="ACT DOMAIN-CONTAINING PROTEIN ACR8"/>
    <property type="match status" value="1"/>
</dbReference>
<feature type="domain" description="ACT" evidence="3">
    <location>
        <begin position="345"/>
        <end position="424"/>
    </location>
</feature>
<gene>
    <name evidence="4" type="ORF">DH2020_036108</name>
</gene>
<dbReference type="Pfam" id="PF13740">
    <property type="entry name" value="ACT_6"/>
    <property type="match status" value="1"/>
</dbReference>
<dbReference type="CDD" id="cd04895">
    <property type="entry name" value="ACT_ACR_1"/>
    <property type="match status" value="1"/>
</dbReference>
<sequence>MTEYLSILRGQACILPILVIHELTKEKPIGAVLSRAHVIILVGRPKLTGHDRQCRLLQCDPSHGMPPSSNPTSILSQNQDPIDSARKHGILLEAVQVLTDLNLSIKKAYISSDGRWFMDVFHVTDLNGNKLTDESVLSYIEQSLETAHYGRSKSFEGITALELTGTDRVGLLSEVFAVLSNLQCNVVDAKMWTHNGRIASLIYLKDNDSGSPIKDSQKLDVIEGMLRNVLKGDNDIRSAKTSVSLAVTHTERRLHQMMFADRDYEREPIIKSCGDDSLVVLVQNYLQRGYSVVNIHCKDRTELLFDVEFFIKHMDGSPISSEAEKQRVILCLRAAIERRASQGVRLELCTSDKKGLLADVTRTFRENGLNVTRAEISTTMDTALNVFYVTDAIGNPADPKIIESVREKIGLSNLKVKELPLIYHKKVERDEPAMGTGGAMLLSLGSMVRRNLYNLGLIKSYS</sequence>
<dbReference type="EMBL" id="JABTTQ020001593">
    <property type="protein sequence ID" value="KAK6130192.1"/>
    <property type="molecule type" value="Genomic_DNA"/>
</dbReference>
<dbReference type="PROSITE" id="PS51671">
    <property type="entry name" value="ACT"/>
    <property type="match status" value="2"/>
</dbReference>
<evidence type="ECO:0000313" key="5">
    <source>
        <dbReference type="Proteomes" id="UP001318860"/>
    </source>
</evidence>
<accession>A0ABR0V5V0</accession>
<evidence type="ECO:0000313" key="4">
    <source>
        <dbReference type="EMBL" id="KAK6130192.1"/>
    </source>
</evidence>
<feature type="domain" description="ACT" evidence="3">
    <location>
        <begin position="160"/>
        <end position="237"/>
    </location>
</feature>